<reference evidence="2" key="1">
    <citation type="journal article" date="2015" name="ISME J.">
        <title>Draft Genome Sequence of Streptomyces incarnatus NRRL8089, which Produces the Nucleoside Antibiotic Sinefungin.</title>
        <authorList>
            <person name="Oshima K."/>
            <person name="Hattori M."/>
            <person name="Shimizu H."/>
            <person name="Fukuda K."/>
            <person name="Nemoto M."/>
            <person name="Inagaki K."/>
            <person name="Tamura T."/>
        </authorList>
    </citation>
    <scope>NUCLEOTIDE SEQUENCE</scope>
    <source>
        <strain evidence="2">FACHB-1375</strain>
    </source>
</reference>
<dbReference type="Gene3D" id="3.50.30.50">
    <property type="entry name" value="Putative cyclase"/>
    <property type="match status" value="1"/>
</dbReference>
<dbReference type="Gene3D" id="2.40.110.10">
    <property type="entry name" value="Butyryl-CoA Dehydrogenase, subunit A, domain 2"/>
    <property type="match status" value="1"/>
</dbReference>
<proteinExistence type="predicted"/>
<dbReference type="InterPro" id="IPR037069">
    <property type="entry name" value="AcylCoA_DH/ox_N_sf"/>
</dbReference>
<evidence type="ECO:0000259" key="1">
    <source>
        <dbReference type="Pfam" id="PF02771"/>
    </source>
</evidence>
<evidence type="ECO:0000313" key="2">
    <source>
        <dbReference type="EMBL" id="MBD2185164.1"/>
    </source>
</evidence>
<dbReference type="EMBL" id="JACJPW010000109">
    <property type="protein sequence ID" value="MBD2185164.1"/>
    <property type="molecule type" value="Genomic_DNA"/>
</dbReference>
<dbReference type="GO" id="GO:0050660">
    <property type="term" value="F:flavin adenine dinucleotide binding"/>
    <property type="evidence" value="ECO:0007669"/>
    <property type="project" value="InterPro"/>
</dbReference>
<dbReference type="Pfam" id="PF02771">
    <property type="entry name" value="Acyl-CoA_dh_N"/>
    <property type="match status" value="1"/>
</dbReference>
<dbReference type="GO" id="GO:0019441">
    <property type="term" value="P:L-tryptophan catabolic process to kynurenine"/>
    <property type="evidence" value="ECO:0007669"/>
    <property type="project" value="InterPro"/>
</dbReference>
<sequence length="598" mass="65870">MPHLLDITESYLRTSVAAIAHNIDTNPDTLFDALKGLGELGVLALRIPPEWGGKGVSEDTFQSFQELVAKYSGALAFLQTQHQSAAGMLFDSKNTSLKQEYLPRMSNGEVLVGVGFSQLRRSGDPLISATPVDGGYLLEGQVPWVTGWGIFQYFIVAASLSDGRAVFGMLTFGETKQSLGGYINFSEPMQLAAMTSTNTVTATIKDWFLPDDRILSIKPQNWIQENDKKNVLRATGLVLGCARAGLDIIEAAAINKSFPFIDKAFLSLNNEFAQCRTTIREAQQQTSIELSEKLHLRSWAIELAVRIAHAAITVSSGAANYSHHAAQRVYREALVFTVSGQNTALMEATLERLTRSQTVTRKSEHKTITYSQVIHLSHVIDIDIPQWPGDPPVEFEIVAELEKHGYYLRRFSIGEHSATHINAPKSFYVNGMGIDRYPAESLIVPAVVIDMRDKVADNFDYTLTINDVKNWEQQHGQIPVNSIVLLYTGWQEKWLDKNAFLNQDSEGKLHFPALTSETTQFLIAERQIAGVGIDTHGVDCAQDPTFATNRLVLAQSGIVLENLTNLERLPPIGTILVIGHLRLKDGSGSPAAVIGLVP</sequence>
<accession>A0A926VK11</accession>
<name>A0A926VK11_9CYAN</name>
<dbReference type="PANTHER" id="PTHR31118:SF12">
    <property type="entry name" value="CYCLASE-LIKE PROTEIN 2"/>
    <property type="match status" value="1"/>
</dbReference>
<dbReference type="PANTHER" id="PTHR31118">
    <property type="entry name" value="CYCLASE-LIKE PROTEIN 2"/>
    <property type="match status" value="1"/>
</dbReference>
<dbReference type="SUPFAM" id="SSF56645">
    <property type="entry name" value="Acyl-CoA dehydrogenase NM domain-like"/>
    <property type="match status" value="1"/>
</dbReference>
<reference evidence="2" key="2">
    <citation type="submission" date="2020-08" db="EMBL/GenBank/DDBJ databases">
        <authorList>
            <person name="Chen M."/>
            <person name="Teng W."/>
            <person name="Zhao L."/>
            <person name="Hu C."/>
            <person name="Zhou Y."/>
            <person name="Han B."/>
            <person name="Song L."/>
            <person name="Shu W."/>
        </authorList>
    </citation>
    <scope>NUCLEOTIDE SEQUENCE</scope>
    <source>
        <strain evidence="2">FACHB-1375</strain>
    </source>
</reference>
<evidence type="ECO:0000313" key="3">
    <source>
        <dbReference type="Proteomes" id="UP000641646"/>
    </source>
</evidence>
<dbReference type="Pfam" id="PF04199">
    <property type="entry name" value="Cyclase"/>
    <property type="match status" value="1"/>
</dbReference>
<dbReference type="AlphaFoldDB" id="A0A926VK11"/>
<dbReference type="RefSeq" id="WP_190472995.1">
    <property type="nucleotide sequence ID" value="NZ_JACJPW010000109.1"/>
</dbReference>
<dbReference type="InterPro" id="IPR009100">
    <property type="entry name" value="AcylCoA_DH/oxidase_NM_dom_sf"/>
</dbReference>
<dbReference type="GO" id="GO:0016627">
    <property type="term" value="F:oxidoreductase activity, acting on the CH-CH group of donors"/>
    <property type="evidence" value="ECO:0007669"/>
    <property type="project" value="InterPro"/>
</dbReference>
<dbReference type="InterPro" id="IPR037175">
    <property type="entry name" value="KFase_sf"/>
</dbReference>
<gene>
    <name evidence="2" type="ORF">H6G03_29515</name>
</gene>
<protein>
    <submittedName>
        <fullName evidence="2">Cyclase family protein</fullName>
    </submittedName>
</protein>
<dbReference type="InterPro" id="IPR046373">
    <property type="entry name" value="Acyl-CoA_Oxase/DH_mid-dom_sf"/>
</dbReference>
<dbReference type="InterPro" id="IPR007325">
    <property type="entry name" value="KFase/CYL"/>
</dbReference>
<dbReference type="Gene3D" id="1.10.540.10">
    <property type="entry name" value="Acyl-CoA dehydrogenase/oxidase, N-terminal domain"/>
    <property type="match status" value="1"/>
</dbReference>
<feature type="domain" description="Acyl-CoA dehydrogenase/oxidase N-terminal" evidence="1">
    <location>
        <begin position="8"/>
        <end position="109"/>
    </location>
</feature>
<dbReference type="SUPFAM" id="SSF102198">
    <property type="entry name" value="Putative cyclase"/>
    <property type="match status" value="1"/>
</dbReference>
<dbReference type="Proteomes" id="UP000641646">
    <property type="component" value="Unassembled WGS sequence"/>
</dbReference>
<dbReference type="GO" id="GO:0004061">
    <property type="term" value="F:arylformamidase activity"/>
    <property type="evidence" value="ECO:0007669"/>
    <property type="project" value="InterPro"/>
</dbReference>
<dbReference type="InterPro" id="IPR013786">
    <property type="entry name" value="AcylCoA_DH/ox_N"/>
</dbReference>
<keyword evidence="3" id="KW-1185">Reference proteome</keyword>
<comment type="caution">
    <text evidence="2">The sequence shown here is derived from an EMBL/GenBank/DDBJ whole genome shotgun (WGS) entry which is preliminary data.</text>
</comment>
<organism evidence="2 3">
    <name type="scientific">Aerosakkonema funiforme FACHB-1375</name>
    <dbReference type="NCBI Taxonomy" id="2949571"/>
    <lineage>
        <taxon>Bacteria</taxon>
        <taxon>Bacillati</taxon>
        <taxon>Cyanobacteriota</taxon>
        <taxon>Cyanophyceae</taxon>
        <taxon>Oscillatoriophycideae</taxon>
        <taxon>Aerosakkonematales</taxon>
        <taxon>Aerosakkonemataceae</taxon>
        <taxon>Aerosakkonema</taxon>
    </lineage>
</organism>